<evidence type="ECO:0000313" key="3">
    <source>
        <dbReference type="EMBL" id="TWT96495.1"/>
    </source>
</evidence>
<keyword evidence="2" id="KW-1133">Transmembrane helix</keyword>
<proteinExistence type="predicted"/>
<keyword evidence="2" id="KW-0472">Membrane</keyword>
<comment type="caution">
    <text evidence="3">The sequence shown here is derived from an EMBL/GenBank/DDBJ whole genome shotgun (WGS) entry which is preliminary data.</text>
</comment>
<evidence type="ECO:0000313" key="4">
    <source>
        <dbReference type="Proteomes" id="UP000316213"/>
    </source>
</evidence>
<reference evidence="3 4" key="1">
    <citation type="submission" date="2019-02" db="EMBL/GenBank/DDBJ databases">
        <title>Deep-cultivation of Planctomycetes and their phenomic and genomic characterization uncovers novel biology.</title>
        <authorList>
            <person name="Wiegand S."/>
            <person name="Jogler M."/>
            <person name="Boedeker C."/>
            <person name="Pinto D."/>
            <person name="Vollmers J."/>
            <person name="Rivas-Marin E."/>
            <person name="Kohn T."/>
            <person name="Peeters S.H."/>
            <person name="Heuer A."/>
            <person name="Rast P."/>
            <person name="Oberbeckmann S."/>
            <person name="Bunk B."/>
            <person name="Jeske O."/>
            <person name="Meyerdierks A."/>
            <person name="Storesund J.E."/>
            <person name="Kallscheuer N."/>
            <person name="Luecker S."/>
            <person name="Lage O.M."/>
            <person name="Pohl T."/>
            <person name="Merkel B.J."/>
            <person name="Hornburger P."/>
            <person name="Mueller R.-W."/>
            <person name="Bruemmer F."/>
            <person name="Labrenz M."/>
            <person name="Spormann A.M."/>
            <person name="Op Den Camp H."/>
            <person name="Overmann J."/>
            <person name="Amann R."/>
            <person name="Jetten M.S.M."/>
            <person name="Mascher T."/>
            <person name="Medema M.H."/>
            <person name="Devos D.P."/>
            <person name="Kaster A.-K."/>
            <person name="Ovreas L."/>
            <person name="Rohde M."/>
            <person name="Galperin M.Y."/>
            <person name="Jogler C."/>
        </authorList>
    </citation>
    <scope>NUCLEOTIDE SEQUENCE [LARGE SCALE GENOMIC DNA]</scope>
    <source>
        <strain evidence="3 4">Pla100</strain>
    </source>
</reference>
<sequence>MQYALLAFLIVLVLAQAFLLWKAKDSWRWYPMVAIITTTILAVVFLFPLAGALKSRAAWHQIKEELEERLVKVEAEQAELRYGDPNSPLAEDGVLPMAQRLAKLGTEAGRRWRGLRLTNQNFGGQTSIVLSAPVDANQVEGLPEDAPADAQAAAAAARPPLIPNGMVVYGFAEGQQPNVDRMIPTFYLGEFRVTASTPDQVTLTTTGPLLPRQQQAITSGQASSWSVYELLPLDGHEPFIAEGSQPDDDNVFGRIDDELVNRILSGVSDATRQNYLRDGSRSLDDDRPLTRWVKIEITKSHTIDVDSPDQRGALDGGFFDGSGRAVDSRLQAGGEGKVKFDKGELLVLKEEAANALQQEGVARLVDTYYLRPLNDYRFVLRRIRLRLAELETRTEELNFERDILQRAIDATVKMLGEYQTDKLKLEQDLAQTETERKAIQDYNEKLRATVKATREKLVGLYRSNQSLENELEQIHLDIKSNMDSLTSTR</sequence>
<keyword evidence="2" id="KW-0812">Transmembrane</keyword>
<accession>A0A5C6ABK0</accession>
<keyword evidence="4" id="KW-1185">Reference proteome</keyword>
<gene>
    <name evidence="3" type="ORF">Pla100_29760</name>
</gene>
<dbReference type="EMBL" id="SJPM01000005">
    <property type="protein sequence ID" value="TWT96495.1"/>
    <property type="molecule type" value="Genomic_DNA"/>
</dbReference>
<feature type="transmembrane region" description="Helical" evidence="2">
    <location>
        <begin position="29"/>
        <end position="53"/>
    </location>
</feature>
<protein>
    <submittedName>
        <fullName evidence="3">Uncharacterized protein</fullName>
    </submittedName>
</protein>
<evidence type="ECO:0000256" key="2">
    <source>
        <dbReference type="SAM" id="Phobius"/>
    </source>
</evidence>
<feature type="coiled-coil region" evidence="1">
    <location>
        <begin position="56"/>
        <end position="83"/>
    </location>
</feature>
<dbReference type="OrthoDB" id="234877at2"/>
<dbReference type="AlphaFoldDB" id="A0A5C6ABK0"/>
<feature type="coiled-coil region" evidence="1">
    <location>
        <begin position="380"/>
        <end position="470"/>
    </location>
</feature>
<dbReference type="RefSeq" id="WP_146578400.1">
    <property type="nucleotide sequence ID" value="NZ_SJPM01000005.1"/>
</dbReference>
<keyword evidence="1" id="KW-0175">Coiled coil</keyword>
<evidence type="ECO:0000256" key="1">
    <source>
        <dbReference type="SAM" id="Coils"/>
    </source>
</evidence>
<dbReference type="Proteomes" id="UP000316213">
    <property type="component" value="Unassembled WGS sequence"/>
</dbReference>
<name>A0A5C6ABK0_9BACT</name>
<organism evidence="3 4">
    <name type="scientific">Neorhodopirellula pilleata</name>
    <dbReference type="NCBI Taxonomy" id="2714738"/>
    <lineage>
        <taxon>Bacteria</taxon>
        <taxon>Pseudomonadati</taxon>
        <taxon>Planctomycetota</taxon>
        <taxon>Planctomycetia</taxon>
        <taxon>Pirellulales</taxon>
        <taxon>Pirellulaceae</taxon>
        <taxon>Neorhodopirellula</taxon>
    </lineage>
</organism>